<reference evidence="6 7" key="1">
    <citation type="submission" date="2017-05" db="EMBL/GenBank/DDBJ databases">
        <title>Isolation of Rhodococcus sp. S2-17 biodegrading of BP-3.</title>
        <authorList>
            <person name="Lee Y."/>
            <person name="Kim K.H."/>
            <person name="Chun B.H."/>
            <person name="Jung H.S."/>
            <person name="Jeon C.O."/>
        </authorList>
    </citation>
    <scope>NUCLEOTIDE SEQUENCE [LARGE SCALE GENOMIC DNA]</scope>
    <source>
        <strain evidence="6 7">S2-17</strain>
    </source>
</reference>
<dbReference type="SUPFAM" id="SSF48452">
    <property type="entry name" value="TPR-like"/>
    <property type="match status" value="1"/>
</dbReference>
<dbReference type="SMART" id="SM00421">
    <property type="entry name" value="HTH_LUXR"/>
    <property type="match status" value="1"/>
</dbReference>
<sequence length="1102" mass="121169">MANGDPLETQRDVASAVVAELTTAGFTEVHEIGRGGFGLVYRCGQPSLDRTVAVKVLTANLDEDNRARFFREQRAMGRLTGHPNIANVLHIGTTTSGRPYIVMQYHSHGSLDTRIRRHGRLDLDEALRFGVKLAGALETAHRLGILHRDVKPGNVLITDYDEPALTDFGIAHFAGGFETSTGILTGSPAFTAPEVLEGEEPPSAASDIYSLGATLFSAVTGHAAFERHSGEQLVAQFIRITTQPVPDLREQGIPDDVSAAIEHAMSENPRERPLSAAQFGDELRRSQLAHDFPVEEMNLLAERGAKRSEQDQPRARRRSTAGLLHNAIPPSTWGAAGDLPSDLTSFVGRRRELADAKAKLSTSRLVTLTGIGGVGKTRLALRVATEARRGFSGGVRLVELGELNERSLLVDAVAAAVGIHHRSVRPLERVIAEFLATRNLLLVLDNCERLVDAVATLAGKLLRTCPELRILATSREALDIEGEAVLRVPPLTIPDADDESSLRGFSQYDAVTLFLERAAAAVSGFELTEENRITVAHICRALDGLPLPIELAAARLRAMSADQIAERLNDRYKLLTLGRRGAPRRQQTLWLSMDWSYDLCSSSERQLWARVSVFAGSFELDAAEGICVGEEAPEDLLDVLTALVDKSILIREAPGGVVRFRLLETVRDYGRHKAEKSGDYEALRSRHRDWYERLALTAEAEWVSSQQLKWIARLGREESNLREAMTLCLSEVGDTDPGAGLRIAAALYPFWLTRGKLTEGRYWLDRALACHPRQPTATRVKALYYSSVLSELQGDLPAATALVDEGRSLAEQIDDPMTHALVAQAEGLLALNNSDLQRASGLLEEARTMYATLNDDHRKVAVEYLLGMAYGLRGDIPRAMACHDRVIAMTEDLGESIYRSYSLWSMGVGVWQQGDTNRAARLLEDSLRLGRLADDQITVTVCLESLAWLCDERHAQRAAVLMGAAEELGHTVGSSTVMFPHLLVHHEENKRRIRHTLGERAFQAAHREGRALGTHDAIVYALNEQPRDTTRPAGIATNLTKREWQVADLVAKGLTNRAIAKSLVISDRTAQGHVEHILRKLGFTSRAQIAAWFVDQTQGEQL</sequence>
<evidence type="ECO:0000256" key="1">
    <source>
        <dbReference type="ARBA" id="ARBA00022741"/>
    </source>
</evidence>
<proteinExistence type="predicted"/>
<evidence type="ECO:0000313" key="6">
    <source>
        <dbReference type="EMBL" id="AWK72562.1"/>
    </source>
</evidence>
<dbReference type="Pfam" id="PF00196">
    <property type="entry name" value="GerE"/>
    <property type="match status" value="1"/>
</dbReference>
<name>A0A2S2BVF2_9NOCA</name>
<evidence type="ECO:0000259" key="4">
    <source>
        <dbReference type="PROSITE" id="PS50011"/>
    </source>
</evidence>
<dbReference type="InterPro" id="IPR058852">
    <property type="entry name" value="HTH_77"/>
</dbReference>
<dbReference type="RefSeq" id="WP_109329774.1">
    <property type="nucleotide sequence ID" value="NZ_CP021354.1"/>
</dbReference>
<dbReference type="Pfam" id="PF25872">
    <property type="entry name" value="HTH_77"/>
    <property type="match status" value="1"/>
</dbReference>
<protein>
    <submittedName>
        <fullName evidence="6">Protein kinase</fullName>
    </submittedName>
</protein>
<keyword evidence="6" id="KW-0808">Transferase</keyword>
<dbReference type="CDD" id="cd06170">
    <property type="entry name" value="LuxR_C_like"/>
    <property type="match status" value="1"/>
</dbReference>
<dbReference type="InterPro" id="IPR011009">
    <property type="entry name" value="Kinase-like_dom_sf"/>
</dbReference>
<dbReference type="Proteomes" id="UP000245711">
    <property type="component" value="Chromosome"/>
</dbReference>
<dbReference type="Pfam" id="PF00069">
    <property type="entry name" value="Pkinase"/>
    <property type="match status" value="1"/>
</dbReference>
<keyword evidence="7" id="KW-1185">Reference proteome</keyword>
<dbReference type="SMART" id="SM00220">
    <property type="entry name" value="S_TKc"/>
    <property type="match status" value="1"/>
</dbReference>
<evidence type="ECO:0000256" key="3">
    <source>
        <dbReference type="PROSITE-ProRule" id="PRU10141"/>
    </source>
</evidence>
<dbReference type="PANTHER" id="PTHR47691:SF3">
    <property type="entry name" value="HTH-TYPE TRANSCRIPTIONAL REGULATOR RV0890C-RELATED"/>
    <property type="match status" value="1"/>
</dbReference>
<dbReference type="SUPFAM" id="SSF46894">
    <property type="entry name" value="C-terminal effector domain of the bipartite response regulators"/>
    <property type="match status" value="1"/>
</dbReference>
<accession>A0A2S2BVF2</accession>
<dbReference type="InterPro" id="IPR000719">
    <property type="entry name" value="Prot_kinase_dom"/>
</dbReference>
<dbReference type="GO" id="GO:0004672">
    <property type="term" value="F:protein kinase activity"/>
    <property type="evidence" value="ECO:0007669"/>
    <property type="project" value="InterPro"/>
</dbReference>
<dbReference type="SUPFAM" id="SSF52540">
    <property type="entry name" value="P-loop containing nucleoside triphosphate hydrolases"/>
    <property type="match status" value="1"/>
</dbReference>
<dbReference type="PRINTS" id="PR00364">
    <property type="entry name" value="DISEASERSIST"/>
</dbReference>
<dbReference type="EMBL" id="CP021354">
    <property type="protein sequence ID" value="AWK72562.1"/>
    <property type="molecule type" value="Genomic_DNA"/>
</dbReference>
<dbReference type="PROSITE" id="PS00108">
    <property type="entry name" value="PROTEIN_KINASE_ST"/>
    <property type="match status" value="1"/>
</dbReference>
<feature type="domain" description="HTH luxR-type" evidence="5">
    <location>
        <begin position="1032"/>
        <end position="1097"/>
    </location>
</feature>
<dbReference type="InterPro" id="IPR027417">
    <property type="entry name" value="P-loop_NTPase"/>
</dbReference>
<evidence type="ECO:0000259" key="5">
    <source>
        <dbReference type="PROSITE" id="PS50043"/>
    </source>
</evidence>
<dbReference type="Gene3D" id="3.40.50.300">
    <property type="entry name" value="P-loop containing nucleotide triphosphate hydrolases"/>
    <property type="match status" value="1"/>
</dbReference>
<evidence type="ECO:0000256" key="2">
    <source>
        <dbReference type="ARBA" id="ARBA00022840"/>
    </source>
</evidence>
<dbReference type="CDD" id="cd14014">
    <property type="entry name" value="STKc_PknB_like"/>
    <property type="match status" value="1"/>
</dbReference>
<gene>
    <name evidence="6" type="ORF">CBI38_14315</name>
</gene>
<dbReference type="PROSITE" id="PS00107">
    <property type="entry name" value="PROTEIN_KINASE_ATP"/>
    <property type="match status" value="1"/>
</dbReference>
<keyword evidence="6" id="KW-0418">Kinase</keyword>
<dbReference type="SUPFAM" id="SSF56112">
    <property type="entry name" value="Protein kinase-like (PK-like)"/>
    <property type="match status" value="1"/>
</dbReference>
<dbReference type="GO" id="GO:0006355">
    <property type="term" value="P:regulation of DNA-templated transcription"/>
    <property type="evidence" value="ECO:0007669"/>
    <property type="project" value="InterPro"/>
</dbReference>
<dbReference type="OrthoDB" id="136365at2"/>
<evidence type="ECO:0000313" key="7">
    <source>
        <dbReference type="Proteomes" id="UP000245711"/>
    </source>
</evidence>
<dbReference type="PRINTS" id="PR00038">
    <property type="entry name" value="HTHLUXR"/>
</dbReference>
<dbReference type="KEGG" id="roz:CBI38_14315"/>
<dbReference type="Gene3D" id="1.10.10.10">
    <property type="entry name" value="Winged helix-like DNA-binding domain superfamily/Winged helix DNA-binding domain"/>
    <property type="match status" value="1"/>
</dbReference>
<dbReference type="Gene3D" id="1.25.40.10">
    <property type="entry name" value="Tetratricopeptide repeat domain"/>
    <property type="match status" value="2"/>
</dbReference>
<dbReference type="InterPro" id="IPR017441">
    <property type="entry name" value="Protein_kinase_ATP_BS"/>
</dbReference>
<keyword evidence="1 3" id="KW-0547">Nucleotide-binding</keyword>
<keyword evidence="2 3" id="KW-0067">ATP-binding</keyword>
<dbReference type="GO" id="GO:0005524">
    <property type="term" value="F:ATP binding"/>
    <property type="evidence" value="ECO:0007669"/>
    <property type="project" value="UniProtKB-UniRule"/>
</dbReference>
<dbReference type="InterPro" id="IPR008271">
    <property type="entry name" value="Ser/Thr_kinase_AS"/>
</dbReference>
<dbReference type="InterPro" id="IPR000792">
    <property type="entry name" value="Tscrpt_reg_LuxR_C"/>
</dbReference>
<dbReference type="PROSITE" id="PS50011">
    <property type="entry name" value="PROTEIN_KINASE_DOM"/>
    <property type="match status" value="1"/>
</dbReference>
<dbReference type="InterPro" id="IPR016032">
    <property type="entry name" value="Sig_transdc_resp-reg_C-effctor"/>
</dbReference>
<dbReference type="PANTHER" id="PTHR47691">
    <property type="entry name" value="REGULATOR-RELATED"/>
    <property type="match status" value="1"/>
</dbReference>
<dbReference type="InterPro" id="IPR011990">
    <property type="entry name" value="TPR-like_helical_dom_sf"/>
</dbReference>
<dbReference type="InterPro" id="IPR036388">
    <property type="entry name" value="WH-like_DNA-bd_sf"/>
</dbReference>
<organism evidence="6 7">
    <name type="scientific">Rhodococcus oxybenzonivorans</name>
    <dbReference type="NCBI Taxonomy" id="1990687"/>
    <lineage>
        <taxon>Bacteria</taxon>
        <taxon>Bacillati</taxon>
        <taxon>Actinomycetota</taxon>
        <taxon>Actinomycetes</taxon>
        <taxon>Mycobacteriales</taxon>
        <taxon>Nocardiaceae</taxon>
        <taxon>Rhodococcus</taxon>
    </lineage>
</organism>
<dbReference type="GO" id="GO:0003677">
    <property type="term" value="F:DNA binding"/>
    <property type="evidence" value="ECO:0007669"/>
    <property type="project" value="InterPro"/>
</dbReference>
<feature type="domain" description="Protein kinase" evidence="4">
    <location>
        <begin position="26"/>
        <end position="293"/>
    </location>
</feature>
<dbReference type="Gene3D" id="3.30.200.20">
    <property type="entry name" value="Phosphorylase Kinase, domain 1"/>
    <property type="match status" value="1"/>
</dbReference>
<dbReference type="AlphaFoldDB" id="A0A2S2BVF2"/>
<dbReference type="PROSITE" id="PS50043">
    <property type="entry name" value="HTH_LUXR_2"/>
    <property type="match status" value="1"/>
</dbReference>
<dbReference type="Gene3D" id="1.10.510.10">
    <property type="entry name" value="Transferase(Phosphotransferase) domain 1"/>
    <property type="match status" value="1"/>
</dbReference>
<feature type="binding site" evidence="3">
    <location>
        <position position="55"/>
    </location>
    <ligand>
        <name>ATP</name>
        <dbReference type="ChEBI" id="CHEBI:30616"/>
    </ligand>
</feature>